<dbReference type="Pfam" id="PF00702">
    <property type="entry name" value="Hydrolase"/>
    <property type="match status" value="1"/>
</dbReference>
<dbReference type="InterPro" id="IPR036412">
    <property type="entry name" value="HAD-like_sf"/>
</dbReference>
<keyword evidence="7" id="KW-0479">Metal-binding</keyword>
<comment type="catalytic activity">
    <reaction evidence="13">
        <text>O-phospho-D-serine + H2O = D-serine + phosphate</text>
        <dbReference type="Rhea" id="RHEA:24873"/>
        <dbReference type="ChEBI" id="CHEBI:15377"/>
        <dbReference type="ChEBI" id="CHEBI:35247"/>
        <dbReference type="ChEBI" id="CHEBI:43474"/>
        <dbReference type="ChEBI" id="CHEBI:58680"/>
        <dbReference type="EC" id="3.1.3.3"/>
    </reaction>
</comment>
<dbReference type="Gene3D" id="3.40.50.1000">
    <property type="entry name" value="HAD superfamily/HAD-like"/>
    <property type="match status" value="1"/>
</dbReference>
<dbReference type="SFLD" id="SFLDG01136">
    <property type="entry name" value="C1.6:_Phosphoserine_Phosphatas"/>
    <property type="match status" value="1"/>
</dbReference>
<keyword evidence="9" id="KW-0460">Magnesium</keyword>
<dbReference type="InterPro" id="IPR004469">
    <property type="entry name" value="PSP"/>
</dbReference>
<keyword evidence="15" id="KW-1185">Reference proteome</keyword>
<comment type="caution">
    <text evidence="14">The sequence shown here is derived from an EMBL/GenBank/DDBJ whole genome shotgun (WGS) entry which is preliminary data.</text>
</comment>
<evidence type="ECO:0000256" key="6">
    <source>
        <dbReference type="ARBA" id="ARBA00022605"/>
    </source>
</evidence>
<evidence type="ECO:0000256" key="12">
    <source>
        <dbReference type="ARBA" id="ARBA00048138"/>
    </source>
</evidence>
<reference evidence="15" key="1">
    <citation type="submission" date="2023-07" db="EMBL/GenBank/DDBJ databases">
        <title>Study on multiphase classification of strain Alteromonas salexigens isolated from the Yellow Sea.</title>
        <authorList>
            <person name="Sun L."/>
        </authorList>
    </citation>
    <scope>NUCLEOTIDE SEQUENCE [LARGE SCALE GENOMIC DNA]</scope>
    <source>
        <strain evidence="15">ASW11-19</strain>
    </source>
</reference>
<dbReference type="EMBL" id="JAOTJC010000012">
    <property type="protein sequence ID" value="MCU7555751.1"/>
    <property type="molecule type" value="Genomic_DNA"/>
</dbReference>
<dbReference type="InterPro" id="IPR050582">
    <property type="entry name" value="HAD-like_SerB"/>
</dbReference>
<name>A0ABT2VR14_9ALTE</name>
<sequence length="336" mass="36052">MKLITPPEGSRHQSAALISMLDVHHTVRFEPADRQWYACEASSQDQAILTLFCQSLTVAQCEAVIDGLNDYLCVGGLSAHPLSGRYGETVLRAPVLYKQRQGLAARCSQLSTALGVELGVQDTQPALAQPGVLVMDMDSTVIQIECIDEIAKLAGLGEQVSQVTEKAMRGELDFAQSLISRVACLQGVEQAQLAQIRDQIPLMPGISVLIGELKRHGWRIALASGGFTFFANYLQSRLGLDRAYANELEVVDGTLTGKVAGDIVDADTKAAVVSAMAEEYQVARGQTVALGDGANDLVMMRQAGLGVACHGKPVVNEKADVAIRFSGLHGLLYFLR</sequence>
<accession>A0ABT2VR14</accession>
<keyword evidence="6" id="KW-0028">Amino-acid biosynthesis</keyword>
<evidence type="ECO:0000313" key="15">
    <source>
        <dbReference type="Proteomes" id="UP001209257"/>
    </source>
</evidence>
<evidence type="ECO:0000313" key="14">
    <source>
        <dbReference type="EMBL" id="MCU7555751.1"/>
    </source>
</evidence>
<proteinExistence type="inferred from homology"/>
<dbReference type="SUPFAM" id="SSF56784">
    <property type="entry name" value="HAD-like"/>
    <property type="match status" value="1"/>
</dbReference>
<evidence type="ECO:0000256" key="10">
    <source>
        <dbReference type="ARBA" id="ARBA00023299"/>
    </source>
</evidence>
<evidence type="ECO:0000256" key="3">
    <source>
        <dbReference type="ARBA" id="ARBA00009184"/>
    </source>
</evidence>
<protein>
    <recommendedName>
        <fullName evidence="5">Phosphoserine phosphatase</fullName>
        <ecNumber evidence="4">3.1.3.3</ecNumber>
    </recommendedName>
    <alternativeName>
        <fullName evidence="11">O-phosphoserine phosphohydrolase</fullName>
    </alternativeName>
</protein>
<evidence type="ECO:0000256" key="5">
    <source>
        <dbReference type="ARBA" id="ARBA00015196"/>
    </source>
</evidence>
<dbReference type="Proteomes" id="UP001209257">
    <property type="component" value="Unassembled WGS sequence"/>
</dbReference>
<gene>
    <name evidence="14" type="primary">serB</name>
    <name evidence="14" type="ORF">OCL06_14255</name>
</gene>
<dbReference type="InterPro" id="IPR023214">
    <property type="entry name" value="HAD_sf"/>
</dbReference>
<evidence type="ECO:0000256" key="11">
    <source>
        <dbReference type="ARBA" id="ARBA00031693"/>
    </source>
</evidence>
<dbReference type="NCBIfam" id="TIGR01488">
    <property type="entry name" value="HAD-SF-IB"/>
    <property type="match status" value="1"/>
</dbReference>
<dbReference type="EC" id="3.1.3.3" evidence="4"/>
<organism evidence="14 15">
    <name type="scientific">Alteromonas salexigens</name>
    <dbReference type="NCBI Taxonomy" id="2982530"/>
    <lineage>
        <taxon>Bacteria</taxon>
        <taxon>Pseudomonadati</taxon>
        <taxon>Pseudomonadota</taxon>
        <taxon>Gammaproteobacteria</taxon>
        <taxon>Alteromonadales</taxon>
        <taxon>Alteromonadaceae</taxon>
        <taxon>Alteromonas/Salinimonas group</taxon>
        <taxon>Alteromonas</taxon>
    </lineage>
</organism>
<comment type="catalytic activity">
    <reaction evidence="12">
        <text>O-phospho-L-serine + H2O = L-serine + phosphate</text>
        <dbReference type="Rhea" id="RHEA:21208"/>
        <dbReference type="ChEBI" id="CHEBI:15377"/>
        <dbReference type="ChEBI" id="CHEBI:33384"/>
        <dbReference type="ChEBI" id="CHEBI:43474"/>
        <dbReference type="ChEBI" id="CHEBI:57524"/>
        <dbReference type="EC" id="3.1.3.3"/>
    </reaction>
</comment>
<evidence type="ECO:0000256" key="1">
    <source>
        <dbReference type="ARBA" id="ARBA00001946"/>
    </source>
</evidence>
<dbReference type="GO" id="GO:0016787">
    <property type="term" value="F:hydrolase activity"/>
    <property type="evidence" value="ECO:0007669"/>
    <property type="project" value="UniProtKB-KW"/>
</dbReference>
<comment type="cofactor">
    <cofactor evidence="1">
        <name>Mg(2+)</name>
        <dbReference type="ChEBI" id="CHEBI:18420"/>
    </cofactor>
</comment>
<dbReference type="NCBIfam" id="TIGR00338">
    <property type="entry name" value="serB"/>
    <property type="match status" value="1"/>
</dbReference>
<comment type="pathway">
    <text evidence="2">Amino-acid biosynthesis; L-serine biosynthesis; L-serine from 3-phospho-D-glycerate: step 3/3.</text>
</comment>
<keyword evidence="8 14" id="KW-0378">Hydrolase</keyword>
<evidence type="ECO:0000256" key="4">
    <source>
        <dbReference type="ARBA" id="ARBA00012640"/>
    </source>
</evidence>
<dbReference type="SFLD" id="SFLDG01137">
    <property type="entry name" value="C1.6.1:_Phosphoserine_Phosphat"/>
    <property type="match status" value="1"/>
</dbReference>
<evidence type="ECO:0000256" key="9">
    <source>
        <dbReference type="ARBA" id="ARBA00022842"/>
    </source>
</evidence>
<dbReference type="PANTHER" id="PTHR43344:SF2">
    <property type="entry name" value="PHOSPHOSERINE PHOSPHATASE"/>
    <property type="match status" value="1"/>
</dbReference>
<dbReference type="SFLD" id="SFLDS00003">
    <property type="entry name" value="Haloacid_Dehalogenase"/>
    <property type="match status" value="1"/>
</dbReference>
<keyword evidence="10" id="KW-0718">Serine biosynthesis</keyword>
<dbReference type="RefSeq" id="WP_262995706.1">
    <property type="nucleotide sequence ID" value="NZ_JAOTJC010000012.1"/>
</dbReference>
<dbReference type="CDD" id="cd07500">
    <property type="entry name" value="HAD_PSP"/>
    <property type="match status" value="1"/>
</dbReference>
<evidence type="ECO:0000256" key="8">
    <source>
        <dbReference type="ARBA" id="ARBA00022801"/>
    </source>
</evidence>
<comment type="similarity">
    <text evidence="3">Belongs to the HAD-like hydrolase superfamily. SerB family.</text>
</comment>
<evidence type="ECO:0000256" key="7">
    <source>
        <dbReference type="ARBA" id="ARBA00022723"/>
    </source>
</evidence>
<dbReference type="SFLD" id="SFLDF00029">
    <property type="entry name" value="phosphoserine_phosphatase"/>
    <property type="match status" value="1"/>
</dbReference>
<evidence type="ECO:0000256" key="2">
    <source>
        <dbReference type="ARBA" id="ARBA00005135"/>
    </source>
</evidence>
<dbReference type="PANTHER" id="PTHR43344">
    <property type="entry name" value="PHOSPHOSERINE PHOSPHATASE"/>
    <property type="match status" value="1"/>
</dbReference>
<evidence type="ECO:0000256" key="13">
    <source>
        <dbReference type="ARBA" id="ARBA00048523"/>
    </source>
</evidence>